<dbReference type="Pfam" id="PF07743">
    <property type="entry name" value="HSCB_C"/>
    <property type="match status" value="1"/>
</dbReference>
<evidence type="ECO:0000256" key="1">
    <source>
        <dbReference type="ARBA" id="ARBA00010476"/>
    </source>
</evidence>
<gene>
    <name evidence="5" type="ORF">Cvel_13897</name>
</gene>
<dbReference type="PANTHER" id="PTHR14021:SF15">
    <property type="entry name" value="IRON-SULFUR CLUSTER CO-CHAPERONE PROTEIN HSCB"/>
    <property type="match status" value="1"/>
</dbReference>
<dbReference type="PROSITE" id="PS50076">
    <property type="entry name" value="DNAJ_2"/>
    <property type="match status" value="1"/>
</dbReference>
<protein>
    <recommendedName>
        <fullName evidence="4">J domain-containing protein</fullName>
    </recommendedName>
</protein>
<dbReference type="InterPro" id="IPR004640">
    <property type="entry name" value="HscB"/>
</dbReference>
<dbReference type="PhylomeDB" id="A0A0G4IF76"/>
<feature type="region of interest" description="Disordered" evidence="3">
    <location>
        <begin position="58"/>
        <end position="77"/>
    </location>
</feature>
<dbReference type="GO" id="GO:0044571">
    <property type="term" value="P:[2Fe-2S] cluster assembly"/>
    <property type="evidence" value="ECO:0007669"/>
    <property type="project" value="InterPro"/>
</dbReference>
<evidence type="ECO:0000259" key="4">
    <source>
        <dbReference type="PROSITE" id="PS50076"/>
    </source>
</evidence>
<evidence type="ECO:0000256" key="2">
    <source>
        <dbReference type="ARBA" id="ARBA00023186"/>
    </source>
</evidence>
<dbReference type="GO" id="GO:0051259">
    <property type="term" value="P:protein complex oligomerization"/>
    <property type="evidence" value="ECO:0007669"/>
    <property type="project" value="InterPro"/>
</dbReference>
<dbReference type="InterPro" id="IPR001623">
    <property type="entry name" value="DnaJ_domain"/>
</dbReference>
<dbReference type="Pfam" id="PF00226">
    <property type="entry name" value="DnaJ"/>
    <property type="match status" value="1"/>
</dbReference>
<accession>A0A0G4IF76</accession>
<proteinExistence type="inferred from homology"/>
<evidence type="ECO:0000313" key="5">
    <source>
        <dbReference type="EMBL" id="CEM55858.1"/>
    </source>
</evidence>
<dbReference type="Gene3D" id="1.20.1280.20">
    <property type="entry name" value="HscB, C-terminal domain"/>
    <property type="match status" value="1"/>
</dbReference>
<dbReference type="SUPFAM" id="SSF46565">
    <property type="entry name" value="Chaperone J-domain"/>
    <property type="match status" value="1"/>
</dbReference>
<dbReference type="CDD" id="cd06257">
    <property type="entry name" value="DnaJ"/>
    <property type="match status" value="1"/>
</dbReference>
<dbReference type="NCBIfam" id="TIGR00714">
    <property type="entry name" value="hscB"/>
    <property type="match status" value="1"/>
</dbReference>
<organism evidence="5">
    <name type="scientific">Chromera velia CCMP2878</name>
    <dbReference type="NCBI Taxonomy" id="1169474"/>
    <lineage>
        <taxon>Eukaryota</taxon>
        <taxon>Sar</taxon>
        <taxon>Alveolata</taxon>
        <taxon>Colpodellida</taxon>
        <taxon>Chromeraceae</taxon>
        <taxon>Chromera</taxon>
    </lineage>
</organism>
<dbReference type="PANTHER" id="PTHR14021">
    <property type="entry name" value="IRON-SULFUR CLUSTER CO-CHAPERONE PROTEIN HSCB"/>
    <property type="match status" value="1"/>
</dbReference>
<dbReference type="GO" id="GO:0051087">
    <property type="term" value="F:protein-folding chaperone binding"/>
    <property type="evidence" value="ECO:0007669"/>
    <property type="project" value="InterPro"/>
</dbReference>
<dbReference type="InterPro" id="IPR009073">
    <property type="entry name" value="HscB_oligo_C"/>
</dbReference>
<dbReference type="SUPFAM" id="SSF47144">
    <property type="entry name" value="HSC20 (HSCB), C-terminal oligomerisation domain"/>
    <property type="match status" value="1"/>
</dbReference>
<dbReference type="SMART" id="SM00271">
    <property type="entry name" value="DnaJ"/>
    <property type="match status" value="1"/>
</dbReference>
<name>A0A0G4IF76_9ALVE</name>
<dbReference type="AlphaFoldDB" id="A0A0G4IF76"/>
<evidence type="ECO:0000256" key="3">
    <source>
        <dbReference type="SAM" id="MobiDB-lite"/>
    </source>
</evidence>
<dbReference type="EMBL" id="CDMZ01005918">
    <property type="protein sequence ID" value="CEM55858.1"/>
    <property type="molecule type" value="Genomic_DNA"/>
</dbReference>
<keyword evidence="2" id="KW-0143">Chaperone</keyword>
<reference evidence="5" key="1">
    <citation type="submission" date="2014-11" db="EMBL/GenBank/DDBJ databases">
        <authorList>
            <person name="Otto D Thomas"/>
            <person name="Naeem Raeece"/>
        </authorList>
    </citation>
    <scope>NUCLEOTIDE SEQUENCE</scope>
</reference>
<dbReference type="Gene3D" id="1.10.287.110">
    <property type="entry name" value="DnaJ domain"/>
    <property type="match status" value="1"/>
</dbReference>
<dbReference type="InterPro" id="IPR036386">
    <property type="entry name" value="HscB_C_sf"/>
</dbReference>
<comment type="similarity">
    <text evidence="1">Belongs to the HscB family.</text>
</comment>
<dbReference type="GO" id="GO:0001671">
    <property type="term" value="F:ATPase activator activity"/>
    <property type="evidence" value="ECO:0007669"/>
    <property type="project" value="InterPro"/>
</dbReference>
<dbReference type="VEuPathDB" id="CryptoDB:Cvel_13897"/>
<dbReference type="GO" id="GO:0005739">
    <property type="term" value="C:mitochondrion"/>
    <property type="evidence" value="ECO:0007669"/>
    <property type="project" value="TreeGrafter"/>
</dbReference>
<sequence>MRAILTRSVRVALRGSRSSNLPLRLLRTTMASPPQTAFSRLSQSASFVSTHASSEACKSREENRGVPASSSGKEAGRACWSCGDVKPSFCFLCKRCNKVQPPEYAVSDGKYVCHYELLGMMPPRFDVDTQQLDANYRELMMALHPDKHGASTPAEQEFVSTHSANLSEAHRVLKDPVKRASYLLELLGMPGLQEEERVSDMSLMMEMLEADETVEEAEGPSDPQLLEVHSRYQQRFEEARDGLYDLFRRERFDLVKESLLRLQMYQRLLNRIKERGVS</sequence>
<dbReference type="InterPro" id="IPR036869">
    <property type="entry name" value="J_dom_sf"/>
</dbReference>
<feature type="domain" description="J" evidence="4">
    <location>
        <begin position="113"/>
        <end position="186"/>
    </location>
</feature>